<evidence type="ECO:0000313" key="19">
    <source>
        <dbReference type="Proteomes" id="UP000006620"/>
    </source>
</evidence>
<protein>
    <recommendedName>
        <fullName evidence="12">Circadian input-output histidine kinase CikA</fullName>
        <ecNumber evidence="3">2.7.13.3</ecNumber>
    </recommendedName>
    <alternativeName>
        <fullName evidence="11">Sensory/regulatory protein RpfC</fullName>
    </alternativeName>
</protein>
<dbReference type="PANTHER" id="PTHR43047">
    <property type="entry name" value="TWO-COMPONENT HISTIDINE PROTEIN KINASE"/>
    <property type="match status" value="1"/>
</dbReference>
<dbReference type="PROSITE" id="PS50924">
    <property type="entry name" value="MHYT"/>
    <property type="match status" value="1"/>
</dbReference>
<dbReference type="PROSITE" id="PS50109">
    <property type="entry name" value="HIS_KIN"/>
    <property type="match status" value="1"/>
</dbReference>
<evidence type="ECO:0000259" key="17">
    <source>
        <dbReference type="PROSITE" id="PS50924"/>
    </source>
</evidence>
<dbReference type="SMART" id="SM00387">
    <property type="entry name" value="HATPase_c"/>
    <property type="match status" value="1"/>
</dbReference>
<dbReference type="PROSITE" id="PS50112">
    <property type="entry name" value="PAS"/>
    <property type="match status" value="1"/>
</dbReference>
<dbReference type="PROSITE" id="PS50113">
    <property type="entry name" value="PAC"/>
    <property type="match status" value="1"/>
</dbReference>
<dbReference type="EC" id="2.7.13.3" evidence="3"/>
<dbReference type="Proteomes" id="UP000006620">
    <property type="component" value="Chromosome"/>
</dbReference>
<dbReference type="InterPro" id="IPR005330">
    <property type="entry name" value="MHYT_dom"/>
</dbReference>
<dbReference type="CDD" id="cd00082">
    <property type="entry name" value="HisKA"/>
    <property type="match status" value="1"/>
</dbReference>
<evidence type="ECO:0000256" key="10">
    <source>
        <dbReference type="ARBA" id="ARBA00064003"/>
    </source>
</evidence>
<feature type="domain" description="PAC" evidence="16">
    <location>
        <begin position="328"/>
        <end position="379"/>
    </location>
</feature>
<evidence type="ECO:0000256" key="3">
    <source>
        <dbReference type="ARBA" id="ARBA00012438"/>
    </source>
</evidence>
<dbReference type="AlphaFoldDB" id="F8FGR3"/>
<feature type="transmembrane region" description="Helical" evidence="13">
    <location>
        <begin position="44"/>
        <end position="68"/>
    </location>
</feature>
<keyword evidence="6" id="KW-0547">Nucleotide-binding</keyword>
<dbReference type="RefSeq" id="WP_013920582.1">
    <property type="nucleotide sequence ID" value="NC_015690.1"/>
</dbReference>
<reference evidence="19" key="1">
    <citation type="submission" date="2011-06" db="EMBL/GenBank/DDBJ databases">
        <title>Complete genome sequence of Paenibacillus mucilaginosus KNP414.</title>
        <authorList>
            <person name="Wang J."/>
            <person name="Hu S."/>
            <person name="Hu X."/>
            <person name="Zhang B."/>
            <person name="Dong D."/>
            <person name="Zhang S."/>
            <person name="Zhao K."/>
            <person name="Wu D."/>
        </authorList>
    </citation>
    <scope>NUCLEOTIDE SEQUENCE [LARGE SCALE GENOMIC DNA]</scope>
    <source>
        <strain evidence="19">KNP414</strain>
    </source>
</reference>
<feature type="transmembrane region" description="Helical" evidence="13">
    <location>
        <begin position="111"/>
        <end position="135"/>
    </location>
</feature>
<keyword evidence="7 18" id="KW-0418">Kinase</keyword>
<dbReference type="PRINTS" id="PR00344">
    <property type="entry name" value="BCTRLSENSOR"/>
</dbReference>
<feature type="transmembrane region" description="Helical" evidence="13">
    <location>
        <begin position="141"/>
        <end position="162"/>
    </location>
</feature>
<dbReference type="SUPFAM" id="SSF47384">
    <property type="entry name" value="Homodimeric domain of signal transducing histidine kinase"/>
    <property type="match status" value="1"/>
</dbReference>
<gene>
    <name evidence="18" type="ordered locus">KNP414_06928</name>
</gene>
<comment type="similarity">
    <text evidence="2">In the N-terminal section; belongs to the phytochrome family.</text>
</comment>
<name>F8FGR3_PAEMK</name>
<feature type="transmembrane region" description="Helical" evidence="13">
    <location>
        <begin position="80"/>
        <end position="99"/>
    </location>
</feature>
<dbReference type="InterPro" id="IPR003594">
    <property type="entry name" value="HATPase_dom"/>
</dbReference>
<dbReference type="SUPFAM" id="SSF55874">
    <property type="entry name" value="ATPase domain of HSP90 chaperone/DNA topoisomerase II/histidine kinase"/>
    <property type="match status" value="1"/>
</dbReference>
<organism evidence="18 19">
    <name type="scientific">Paenibacillus mucilaginosus (strain KNP414)</name>
    <dbReference type="NCBI Taxonomy" id="1036673"/>
    <lineage>
        <taxon>Bacteria</taxon>
        <taxon>Bacillati</taxon>
        <taxon>Bacillota</taxon>
        <taxon>Bacilli</taxon>
        <taxon>Bacillales</taxon>
        <taxon>Paenibacillaceae</taxon>
        <taxon>Paenibacillus</taxon>
    </lineage>
</organism>
<feature type="domain" description="Histidine kinase" evidence="14">
    <location>
        <begin position="397"/>
        <end position="617"/>
    </location>
</feature>
<keyword evidence="4" id="KW-0597">Phosphoprotein</keyword>
<dbReference type="InterPro" id="IPR035965">
    <property type="entry name" value="PAS-like_dom_sf"/>
</dbReference>
<dbReference type="Gene3D" id="1.10.287.130">
    <property type="match status" value="1"/>
</dbReference>
<dbReference type="HOGENOM" id="CLU_000445_114_62_9"/>
<dbReference type="SMART" id="SM00388">
    <property type="entry name" value="HisKA"/>
    <property type="match status" value="1"/>
</dbReference>
<dbReference type="CDD" id="cd00130">
    <property type="entry name" value="PAS"/>
    <property type="match status" value="1"/>
</dbReference>
<dbReference type="EMBL" id="CP002869">
    <property type="protein sequence ID" value="AEI45440.1"/>
    <property type="molecule type" value="Genomic_DNA"/>
</dbReference>
<evidence type="ECO:0000256" key="4">
    <source>
        <dbReference type="ARBA" id="ARBA00022553"/>
    </source>
</evidence>
<keyword evidence="8" id="KW-0067">ATP-binding</keyword>
<dbReference type="SUPFAM" id="SSF55785">
    <property type="entry name" value="PYP-like sensor domain (PAS domain)"/>
    <property type="match status" value="1"/>
</dbReference>
<dbReference type="Pfam" id="PF02518">
    <property type="entry name" value="HATPase_c"/>
    <property type="match status" value="1"/>
</dbReference>
<dbReference type="GO" id="GO:0016020">
    <property type="term" value="C:membrane"/>
    <property type="evidence" value="ECO:0007669"/>
    <property type="project" value="UniProtKB-UniRule"/>
</dbReference>
<dbReference type="InterPro" id="IPR036097">
    <property type="entry name" value="HisK_dim/P_sf"/>
</dbReference>
<dbReference type="InterPro" id="IPR000700">
    <property type="entry name" value="PAS-assoc_C"/>
</dbReference>
<evidence type="ECO:0000256" key="7">
    <source>
        <dbReference type="ARBA" id="ARBA00022777"/>
    </source>
</evidence>
<dbReference type="InterPro" id="IPR036890">
    <property type="entry name" value="HATPase_C_sf"/>
</dbReference>
<evidence type="ECO:0000256" key="2">
    <source>
        <dbReference type="ARBA" id="ARBA00006402"/>
    </source>
</evidence>
<dbReference type="InterPro" id="IPR003661">
    <property type="entry name" value="HisK_dim/P_dom"/>
</dbReference>
<dbReference type="InterPro" id="IPR013656">
    <property type="entry name" value="PAS_4"/>
</dbReference>
<evidence type="ECO:0000313" key="18">
    <source>
        <dbReference type="EMBL" id="AEI45440.1"/>
    </source>
</evidence>
<dbReference type="InterPro" id="IPR000014">
    <property type="entry name" value="PAS"/>
</dbReference>
<dbReference type="PATRIC" id="fig|1036673.3.peg.6462"/>
<keyword evidence="9" id="KW-0902">Two-component regulatory system</keyword>
<evidence type="ECO:0000256" key="6">
    <source>
        <dbReference type="ARBA" id="ARBA00022741"/>
    </source>
</evidence>
<dbReference type="Pfam" id="PF08448">
    <property type="entry name" value="PAS_4"/>
    <property type="match status" value="1"/>
</dbReference>
<comment type="catalytic activity">
    <reaction evidence="1">
        <text>ATP + protein L-histidine = ADP + protein N-phospho-L-histidine.</text>
        <dbReference type="EC" id="2.7.13.3"/>
    </reaction>
</comment>
<feature type="domain" description="PAS" evidence="15">
    <location>
        <begin position="256"/>
        <end position="326"/>
    </location>
</feature>
<keyword evidence="13" id="KW-0472">Membrane</keyword>
<dbReference type="GO" id="GO:0000155">
    <property type="term" value="F:phosphorelay sensor kinase activity"/>
    <property type="evidence" value="ECO:0007669"/>
    <property type="project" value="InterPro"/>
</dbReference>
<evidence type="ECO:0000256" key="12">
    <source>
        <dbReference type="ARBA" id="ARBA00074306"/>
    </source>
</evidence>
<dbReference type="KEGG" id="pms:KNP414_06928"/>
<feature type="transmembrane region" description="Helical" evidence="13">
    <location>
        <begin position="183"/>
        <end position="202"/>
    </location>
</feature>
<sequence length="630" mass="69320">MEHLQGTYSLPLVLLSFIIAVFTSYCAVELCCRLWQVQARMKAVRIALGSLTLGLGFWSMHFVGLLALRLPIEVRYNAPYIFISMLLPVAAVLAGLSVLTDGHPSRIKLAAAGLFMTLAVCGMHYVGMTSMIMPAEIRYDPVIVLVSCVFAGGVSFASIYLLQRRRGRGKGPPGLRARLASSLLFGALLAAMHYTGMSAASYEAYPAAPLLPDPDAGFSEVVLATCVGAASLLLVLVVSGGQMMDRRFALRLAEQSRQRYDSIFEHNPDMVCLFDLKGQLLRVNPAAERITGYSREMFLSRSFTSLLNRRDAARVRACFARVLEGTPQTIECTLRHRSGRKIHLSTTIVPMVAGGRIVDIYTISKDITEQKESERLLVQAKMEAERAARVNSEFLAVMSHEIRTPLNGILAMSDLLLESDLEGEPREYAKIINRSGTALLSVIGDVLDFSKMEYGTVSLKREAFSLHSCMEESLGLFAPQTLQRELELRCEWDERLPAQLFGDEGRLRQVLINLIGNAVKFTERGEIRVSVRVRRREGERVELEFAVRDTGTGIPEEALPNLFQPFYQHASSAKKHGGTGLGLAISKRIVELMGGTIRVESVPGEGAEFLFTVQMQTAPAPAAVELGRSG</sequence>
<dbReference type="NCBIfam" id="TIGR00229">
    <property type="entry name" value="sensory_box"/>
    <property type="match status" value="1"/>
</dbReference>
<dbReference type="Gene3D" id="3.30.565.10">
    <property type="entry name" value="Histidine kinase-like ATPase, C-terminal domain"/>
    <property type="match status" value="1"/>
</dbReference>
<dbReference type="FunFam" id="3.30.565.10:FF:000010">
    <property type="entry name" value="Sensor histidine kinase RcsC"/>
    <property type="match status" value="1"/>
</dbReference>
<dbReference type="Gene3D" id="3.30.450.20">
    <property type="entry name" value="PAS domain"/>
    <property type="match status" value="1"/>
</dbReference>
<evidence type="ECO:0000256" key="11">
    <source>
        <dbReference type="ARBA" id="ARBA00068150"/>
    </source>
</evidence>
<dbReference type="SMART" id="SM00091">
    <property type="entry name" value="PAS"/>
    <property type="match status" value="1"/>
</dbReference>
<feature type="transmembrane region" description="Helical" evidence="13">
    <location>
        <begin position="12"/>
        <end position="32"/>
    </location>
</feature>
<dbReference type="CDD" id="cd16922">
    <property type="entry name" value="HATPase_EvgS-ArcB-TorS-like"/>
    <property type="match status" value="1"/>
</dbReference>
<feature type="transmembrane region" description="Helical" evidence="13">
    <location>
        <begin position="222"/>
        <end position="241"/>
    </location>
</feature>
<evidence type="ECO:0000259" key="15">
    <source>
        <dbReference type="PROSITE" id="PS50112"/>
    </source>
</evidence>
<evidence type="ECO:0000256" key="1">
    <source>
        <dbReference type="ARBA" id="ARBA00000085"/>
    </source>
</evidence>
<dbReference type="InterPro" id="IPR004358">
    <property type="entry name" value="Sig_transdc_His_kin-like_C"/>
</dbReference>
<dbReference type="GO" id="GO:0005524">
    <property type="term" value="F:ATP binding"/>
    <property type="evidence" value="ECO:0007669"/>
    <property type="project" value="UniProtKB-KW"/>
</dbReference>
<keyword evidence="13" id="KW-1133">Transmembrane helix</keyword>
<dbReference type="PANTHER" id="PTHR43047:SF64">
    <property type="entry name" value="HISTIDINE KINASE CONTAINING CHEY-HOMOLOGOUS RECEIVER DOMAIN AND PAS DOMAIN-RELATED"/>
    <property type="match status" value="1"/>
</dbReference>
<evidence type="ECO:0000259" key="14">
    <source>
        <dbReference type="PROSITE" id="PS50109"/>
    </source>
</evidence>
<evidence type="ECO:0000256" key="9">
    <source>
        <dbReference type="ARBA" id="ARBA00023012"/>
    </source>
</evidence>
<feature type="domain" description="MHYT" evidence="17">
    <location>
        <begin position="8"/>
        <end position="203"/>
    </location>
</feature>
<evidence type="ECO:0000259" key="16">
    <source>
        <dbReference type="PROSITE" id="PS50113"/>
    </source>
</evidence>
<dbReference type="Pfam" id="PF00512">
    <property type="entry name" value="HisKA"/>
    <property type="match status" value="1"/>
</dbReference>
<keyword evidence="13" id="KW-0812">Transmembrane</keyword>
<proteinExistence type="inferred from homology"/>
<evidence type="ECO:0000256" key="5">
    <source>
        <dbReference type="ARBA" id="ARBA00022679"/>
    </source>
</evidence>
<dbReference type="FunFam" id="1.10.287.130:FF:000002">
    <property type="entry name" value="Two-component osmosensing histidine kinase"/>
    <property type="match status" value="1"/>
</dbReference>
<evidence type="ECO:0000256" key="8">
    <source>
        <dbReference type="ARBA" id="ARBA00022840"/>
    </source>
</evidence>
<dbReference type="InterPro" id="IPR005467">
    <property type="entry name" value="His_kinase_dom"/>
</dbReference>
<dbReference type="Pfam" id="PF03707">
    <property type="entry name" value="MHYT"/>
    <property type="match status" value="2"/>
</dbReference>
<accession>F8FGR3</accession>
<keyword evidence="5" id="KW-0808">Transferase</keyword>
<reference evidence="18 19" key="2">
    <citation type="journal article" date="2013" name="Genome Announc.">
        <title>Genome Sequence of Growth-Improving Paenibacillus mucilaginosus Strain KNP414.</title>
        <authorList>
            <person name="Lu J.J."/>
            <person name="Wang J.F."/>
            <person name="Hu X.F."/>
        </authorList>
    </citation>
    <scope>NUCLEOTIDE SEQUENCE [LARGE SCALE GENOMIC DNA]</scope>
    <source>
        <strain evidence="18 19">KNP414</strain>
    </source>
</reference>
<comment type="subunit">
    <text evidence="10">At low DSF concentrations, interacts with RpfF.</text>
</comment>
<evidence type="ECO:0000256" key="13">
    <source>
        <dbReference type="PROSITE-ProRule" id="PRU00244"/>
    </source>
</evidence>